<evidence type="ECO:0000259" key="1">
    <source>
        <dbReference type="PROSITE" id="PS51736"/>
    </source>
</evidence>
<dbReference type="Pfam" id="PF00239">
    <property type="entry name" value="Resolvase"/>
    <property type="match status" value="1"/>
</dbReference>
<dbReference type="Gene3D" id="3.90.1750.20">
    <property type="entry name" value="Putative Large Serine Recombinase, Chain B, Domain 2"/>
    <property type="match status" value="1"/>
</dbReference>
<dbReference type="SMART" id="SM00857">
    <property type="entry name" value="Resolvase"/>
    <property type="match status" value="1"/>
</dbReference>
<organism evidence="3 4">
    <name type="scientific">Corynebacterium epidermidicanis</name>
    <dbReference type="NCBI Taxonomy" id="1050174"/>
    <lineage>
        <taxon>Bacteria</taxon>
        <taxon>Bacillati</taxon>
        <taxon>Actinomycetota</taxon>
        <taxon>Actinomycetes</taxon>
        <taxon>Mycobacteriales</taxon>
        <taxon>Corynebacteriaceae</taxon>
        <taxon>Corynebacterium</taxon>
    </lineage>
</organism>
<dbReference type="InterPro" id="IPR006119">
    <property type="entry name" value="Resolv_N"/>
</dbReference>
<dbReference type="InterPro" id="IPR036162">
    <property type="entry name" value="Resolvase-like_N_sf"/>
</dbReference>
<feature type="domain" description="Resolvase/invertase-type recombinase catalytic" evidence="1">
    <location>
        <begin position="2"/>
        <end position="150"/>
    </location>
</feature>
<feature type="domain" description="Recombinase" evidence="2">
    <location>
        <begin position="158"/>
        <end position="265"/>
    </location>
</feature>
<dbReference type="PATRIC" id="fig|1050174.4.peg.450"/>
<dbReference type="Proteomes" id="UP000035368">
    <property type="component" value="Chromosome"/>
</dbReference>
<dbReference type="OrthoDB" id="4500247at2"/>
<name>A0A0G3GM67_9CORY</name>
<dbReference type="InterPro" id="IPR050639">
    <property type="entry name" value="SSR_resolvase"/>
</dbReference>
<dbReference type="RefSeq" id="WP_047239566.1">
    <property type="nucleotide sequence ID" value="NZ_CP011541.1"/>
</dbReference>
<dbReference type="GO" id="GO:0000150">
    <property type="term" value="F:DNA strand exchange activity"/>
    <property type="evidence" value="ECO:0007669"/>
    <property type="project" value="InterPro"/>
</dbReference>
<keyword evidence="4" id="KW-1185">Reference proteome</keyword>
<accession>A0A0G3GM67</accession>
<dbReference type="AlphaFoldDB" id="A0A0G3GM67"/>
<gene>
    <name evidence="3" type="ORF">CEPID_02225</name>
</gene>
<dbReference type="STRING" id="1050174.CEPID_02225"/>
<dbReference type="PANTHER" id="PTHR30461">
    <property type="entry name" value="DNA-INVERTASE FROM LAMBDOID PROPHAGE"/>
    <property type="match status" value="1"/>
</dbReference>
<dbReference type="Pfam" id="PF07508">
    <property type="entry name" value="Recombinase"/>
    <property type="match status" value="1"/>
</dbReference>
<dbReference type="PANTHER" id="PTHR30461:SF23">
    <property type="entry name" value="DNA RECOMBINASE-RELATED"/>
    <property type="match status" value="1"/>
</dbReference>
<dbReference type="PROSITE" id="PS51737">
    <property type="entry name" value="RECOMBINASE_DNA_BIND"/>
    <property type="match status" value="1"/>
</dbReference>
<dbReference type="InterPro" id="IPR038109">
    <property type="entry name" value="DNA_bind_recomb_sf"/>
</dbReference>
<dbReference type="InterPro" id="IPR011109">
    <property type="entry name" value="DNA_bind_recombinase_dom"/>
</dbReference>
<dbReference type="KEGG" id="cei:CEPID_02225"/>
<proteinExistence type="predicted"/>
<dbReference type="CDD" id="cd00338">
    <property type="entry name" value="Ser_Recombinase"/>
    <property type="match status" value="1"/>
</dbReference>
<protein>
    <submittedName>
        <fullName evidence="3">Site-specific recombinase, DNA invertase Pin</fullName>
    </submittedName>
</protein>
<evidence type="ECO:0000313" key="4">
    <source>
        <dbReference type="Proteomes" id="UP000035368"/>
    </source>
</evidence>
<evidence type="ECO:0000259" key="2">
    <source>
        <dbReference type="PROSITE" id="PS51737"/>
    </source>
</evidence>
<dbReference type="Gene3D" id="3.40.50.1390">
    <property type="entry name" value="Resolvase, N-terminal catalytic domain"/>
    <property type="match status" value="1"/>
</dbReference>
<dbReference type="EMBL" id="CP011541">
    <property type="protein sequence ID" value="AKK02326.1"/>
    <property type="molecule type" value="Genomic_DNA"/>
</dbReference>
<dbReference type="PROSITE" id="PS51736">
    <property type="entry name" value="RECOMBINASES_3"/>
    <property type="match status" value="1"/>
</dbReference>
<reference evidence="3 4" key="1">
    <citation type="submission" date="2015-05" db="EMBL/GenBank/DDBJ databases">
        <title>Complete genome sequence of Corynebacterium epidermidicanis DSM 45586, isolated from the skin of a dog suffering from pruritus.</title>
        <authorList>
            <person name="Ruckert C."/>
            <person name="Albersmeier A."/>
            <person name="Winkler A."/>
            <person name="Tauch A."/>
        </authorList>
    </citation>
    <scope>NUCLEOTIDE SEQUENCE [LARGE SCALE GENOMIC DNA]</scope>
    <source>
        <strain evidence="3 4">DSM 45586</strain>
    </source>
</reference>
<sequence>MGWAIYCRISKDQKGEGHGVDRQENDCRKFASLHNLEVVDVYTDNDISAFSGATRPAYEQMMQAAKDGQLEGIICWHIDRLYRRSVDLENLVEIVETTGVEVRTVKAGDLDLNTATGRMMARMVATIANYEVDHMTERLKASEEQRAMQGKWRGGYVPHGYRNIKGEGRLEINENEAQWLRRATDLLLEGHSLRSVVKSLNAEGSLTNHGNQWRSVTLRNALLNPTIAGFSTHKKKIVGKAQWPAILEENKWHQIRALLTDPARRTQQGTDRKWQGAGVYRCGKCGGKLYSMGAYGGKRSYMCRECGGVHRSQQPLDALVDRVVIGYLSKPENQITLASKADPKGPDLPKLKNERLQLLSRKTSLGELFGAGVIDRSQLVAGTREVEDALKKLDRKISDISATHPGLALVLNSDDVAAAWGGLSADNRAEVIDMLMTVTVMPGKRGPKFDPELIKIEWK</sequence>
<dbReference type="GO" id="GO:0003677">
    <property type="term" value="F:DNA binding"/>
    <property type="evidence" value="ECO:0007669"/>
    <property type="project" value="InterPro"/>
</dbReference>
<evidence type="ECO:0000313" key="3">
    <source>
        <dbReference type="EMBL" id="AKK02326.1"/>
    </source>
</evidence>
<dbReference type="SUPFAM" id="SSF53041">
    <property type="entry name" value="Resolvase-like"/>
    <property type="match status" value="1"/>
</dbReference>